<dbReference type="OrthoDB" id="975949at2"/>
<keyword evidence="2" id="KW-1185">Reference proteome</keyword>
<dbReference type="Gene3D" id="3.40.50.1820">
    <property type="entry name" value="alpha/beta hydrolase"/>
    <property type="match status" value="1"/>
</dbReference>
<evidence type="ECO:0000313" key="1">
    <source>
        <dbReference type="EMBL" id="BAU54958.1"/>
    </source>
</evidence>
<accession>A0A110B3P6</accession>
<dbReference type="EMBL" id="AP017313">
    <property type="protein sequence ID" value="BAU54958.1"/>
    <property type="molecule type" value="Genomic_DNA"/>
</dbReference>
<dbReference type="GO" id="GO:0016787">
    <property type="term" value="F:hydrolase activity"/>
    <property type="evidence" value="ECO:0007669"/>
    <property type="project" value="UniProtKB-KW"/>
</dbReference>
<dbReference type="KEGG" id="mgot:MgSA37_03138"/>
<dbReference type="InterPro" id="IPR029058">
    <property type="entry name" value="AB_hydrolase_fold"/>
</dbReference>
<dbReference type="SUPFAM" id="SSF53474">
    <property type="entry name" value="alpha/beta-Hydrolases"/>
    <property type="match status" value="1"/>
</dbReference>
<dbReference type="AlphaFoldDB" id="A0A110B3P6"/>
<protein>
    <submittedName>
        <fullName evidence="1">Alpha/beta hydrolase family protein</fullName>
    </submittedName>
</protein>
<reference evidence="1 2" key="1">
    <citation type="submission" date="2015-12" db="EMBL/GenBank/DDBJ databases">
        <title>Genome sequence of Mucilaginibacter gotjawali.</title>
        <authorList>
            <person name="Lee J.S."/>
            <person name="Lee K.C."/>
            <person name="Kim K.K."/>
            <person name="Lee B.W."/>
        </authorList>
    </citation>
    <scope>NUCLEOTIDE SEQUENCE [LARGE SCALE GENOMIC DNA]</scope>
    <source>
        <strain evidence="1 2">SA3-7</strain>
    </source>
</reference>
<proteinExistence type="predicted"/>
<sequence>MTDHYFENDLVTLHYYKFGNGPKSMLCFHGYGMHGKQFKLLEGDLGSTYTFYGFDLFFHKQTKLKDQSLANIKKGISKTEIAGFIQDFCKYERIGRFSVIGYSMGTHYATIVVEELGDLVDKFIIAAPSSLEPGKLIRFFSKNKTGNKILEKLTLSEKALVRMLKLFKQLRFINDQDYKVLFNEIGTAELRFNFYACFTYLRFLETDEQRLLEAIEINNIKSIFIFGSRDKTFPPRIGDKFIQKLKHSEVIILNEGHEMIKKDFVTSLTKLLI</sequence>
<evidence type="ECO:0000313" key="2">
    <source>
        <dbReference type="Proteomes" id="UP000218263"/>
    </source>
</evidence>
<name>A0A110B3P6_9SPHI</name>
<dbReference type="RefSeq" id="WP_096357519.1">
    <property type="nucleotide sequence ID" value="NZ_AP017313.1"/>
</dbReference>
<dbReference type="Pfam" id="PF00561">
    <property type="entry name" value="Abhydrolase_1"/>
    <property type="match status" value="1"/>
</dbReference>
<gene>
    <name evidence="1" type="ORF">MgSA37_03138</name>
</gene>
<keyword evidence="1" id="KW-0378">Hydrolase</keyword>
<dbReference type="InterPro" id="IPR000073">
    <property type="entry name" value="AB_hydrolase_1"/>
</dbReference>
<organism evidence="1 2">
    <name type="scientific">Mucilaginibacter gotjawali</name>
    <dbReference type="NCBI Taxonomy" id="1550579"/>
    <lineage>
        <taxon>Bacteria</taxon>
        <taxon>Pseudomonadati</taxon>
        <taxon>Bacteroidota</taxon>
        <taxon>Sphingobacteriia</taxon>
        <taxon>Sphingobacteriales</taxon>
        <taxon>Sphingobacteriaceae</taxon>
        <taxon>Mucilaginibacter</taxon>
    </lineage>
</organism>
<dbReference type="Proteomes" id="UP000218263">
    <property type="component" value="Chromosome"/>
</dbReference>